<organism evidence="2 3">
    <name type="scientific">Candidatus Aphodoplasma excrementigallinarum</name>
    <dbReference type="NCBI Taxonomy" id="2840673"/>
    <lineage>
        <taxon>Bacteria</taxon>
        <taxon>Bacillati</taxon>
        <taxon>Bacillota</taxon>
        <taxon>Clostridia</taxon>
        <taxon>Eubacteriales</taxon>
        <taxon>Candidatus Aphodoplasma</taxon>
    </lineage>
</organism>
<dbReference type="AlphaFoldDB" id="A0A9D1NHA2"/>
<feature type="binding site" evidence="1">
    <location>
        <position position="280"/>
    </location>
    <ligand>
        <name>Mg(2+)</name>
        <dbReference type="ChEBI" id="CHEBI:18420"/>
        <label>1</label>
    </ligand>
</feature>
<name>A0A9D1NHA2_9FIRM</name>
<proteinExistence type="predicted"/>
<dbReference type="EMBL" id="DVOF01000178">
    <property type="protein sequence ID" value="HIV03134.1"/>
    <property type="molecule type" value="Genomic_DNA"/>
</dbReference>
<dbReference type="SUPFAM" id="SSF101478">
    <property type="entry name" value="ADP-ribosylglycohydrolase"/>
    <property type="match status" value="1"/>
</dbReference>
<reference evidence="2" key="1">
    <citation type="submission" date="2020-10" db="EMBL/GenBank/DDBJ databases">
        <authorList>
            <person name="Gilroy R."/>
        </authorList>
    </citation>
    <scope>NUCLEOTIDE SEQUENCE</scope>
    <source>
        <strain evidence="2">4920</strain>
    </source>
</reference>
<keyword evidence="1" id="KW-0460">Magnesium</keyword>
<protein>
    <submittedName>
        <fullName evidence="2">ADP-ribosylglycohydrolase family protein</fullName>
    </submittedName>
</protein>
<dbReference type="GO" id="GO:0046872">
    <property type="term" value="F:metal ion binding"/>
    <property type="evidence" value="ECO:0007669"/>
    <property type="project" value="UniProtKB-KW"/>
</dbReference>
<dbReference type="InterPro" id="IPR005502">
    <property type="entry name" value="Ribosyl_crysJ1"/>
</dbReference>
<evidence type="ECO:0000313" key="3">
    <source>
        <dbReference type="Proteomes" id="UP000886743"/>
    </source>
</evidence>
<evidence type="ECO:0000313" key="2">
    <source>
        <dbReference type="EMBL" id="HIV03134.1"/>
    </source>
</evidence>
<dbReference type="Proteomes" id="UP000886743">
    <property type="component" value="Unassembled WGS sequence"/>
</dbReference>
<reference evidence="2" key="2">
    <citation type="journal article" date="2021" name="PeerJ">
        <title>Extensive microbial diversity within the chicken gut microbiome revealed by metagenomics and culture.</title>
        <authorList>
            <person name="Gilroy R."/>
            <person name="Ravi A."/>
            <person name="Getino M."/>
            <person name="Pursley I."/>
            <person name="Horton D.L."/>
            <person name="Alikhan N.F."/>
            <person name="Baker D."/>
            <person name="Gharbi K."/>
            <person name="Hall N."/>
            <person name="Watson M."/>
            <person name="Adriaenssens E.M."/>
            <person name="Foster-Nyarko E."/>
            <person name="Jarju S."/>
            <person name="Secka A."/>
            <person name="Antonio M."/>
            <person name="Oren A."/>
            <person name="Chaudhuri R.R."/>
            <person name="La Ragione R."/>
            <person name="Hildebrand F."/>
            <person name="Pallen M.J."/>
        </authorList>
    </citation>
    <scope>NUCLEOTIDE SEQUENCE</scope>
    <source>
        <strain evidence="2">4920</strain>
    </source>
</reference>
<comment type="cofactor">
    <cofactor evidence="1">
        <name>Mg(2+)</name>
        <dbReference type="ChEBI" id="CHEBI:18420"/>
    </cofactor>
    <text evidence="1">Binds 2 magnesium ions per subunit.</text>
</comment>
<gene>
    <name evidence="2" type="ORF">IAC74_06125</name>
</gene>
<sequence length="513" mass="56572">MQLSFETLADKIRGCWQGKNIGGILGAPFEGYRQINDVKFYTQDLEKGLPPNDDLDLQLVWLNAVEKFGRGVNASILGDYWLTFIIPDWVEYGSGKANMRAGLLPPLSGHVENSYKDSCGCYIRSEIWACLCAGHPELAARYAYEDAIVDHASEGMYAEIFCAAIQAAAFVESDKWKLIEIGLSYIPAGCAVRKAVDTVIAAYEAGKPFTDARDAVLRATPGNFGIQHTPLRDIKDDYEYGTPGFDAPSNIGIMVIGWLYGEDDFGKSLCTAVNCGEDTDCTAATLGAIFGIIHGESGLPAEWIDPIGGKIISACVHPFNGLEIPTNVEELSDRVLRLIPSFLGRKACDILCDGRGFVLETEEELPYQGKDLYHPLTNGLGHPKELSIEELLAQSPYGVRFDFTTFYAVLDYMDEPYIKLNEPRKLRLTLRDSGLTGQQQWANITIYTPDGVQILQGKHFSMPLQNTYQYKAALEFDVLAEQFHNSKVDILIDVAISGRHTFGVVKASLYPAG</sequence>
<dbReference type="Gene3D" id="1.10.4080.10">
    <property type="entry name" value="ADP-ribosylation/Crystallin J1"/>
    <property type="match status" value="1"/>
</dbReference>
<accession>A0A9D1NHA2</accession>
<dbReference type="InterPro" id="IPR036705">
    <property type="entry name" value="Ribosyl_crysJ1_sf"/>
</dbReference>
<evidence type="ECO:0000256" key="1">
    <source>
        <dbReference type="PIRSR" id="PIRSR605502-1"/>
    </source>
</evidence>
<keyword evidence="1" id="KW-0479">Metal-binding</keyword>
<dbReference type="Pfam" id="PF03747">
    <property type="entry name" value="ADP_ribosyl_GH"/>
    <property type="match status" value="1"/>
</dbReference>
<feature type="binding site" evidence="1">
    <location>
        <position position="278"/>
    </location>
    <ligand>
        <name>Mg(2+)</name>
        <dbReference type="ChEBI" id="CHEBI:18420"/>
        <label>1</label>
    </ligand>
</feature>
<comment type="caution">
    <text evidence="2">The sequence shown here is derived from an EMBL/GenBank/DDBJ whole genome shotgun (WGS) entry which is preliminary data.</text>
</comment>